<evidence type="ECO:0000256" key="1">
    <source>
        <dbReference type="ARBA" id="ARBA00004975"/>
    </source>
</evidence>
<evidence type="ECO:0000256" key="5">
    <source>
        <dbReference type="ARBA" id="ARBA00048772"/>
    </source>
</evidence>
<dbReference type="SUPFAM" id="SSF53671">
    <property type="entry name" value="Aspartate/ornithine carbamoyltransferase"/>
    <property type="match status" value="1"/>
</dbReference>
<feature type="binding site" evidence="6">
    <location>
        <begin position="223"/>
        <end position="224"/>
    </location>
    <ligand>
        <name>L-ornithine</name>
        <dbReference type="ChEBI" id="CHEBI:46911"/>
    </ligand>
</feature>
<dbReference type="PRINTS" id="PR00102">
    <property type="entry name" value="OTCASE"/>
</dbReference>
<evidence type="ECO:0000313" key="10">
    <source>
        <dbReference type="Proteomes" id="UP000178603"/>
    </source>
</evidence>
<dbReference type="AlphaFoldDB" id="A0A1F8AT34"/>
<name>A0A1F8AT34_9BACT</name>
<dbReference type="InterPro" id="IPR006132">
    <property type="entry name" value="Asp/Orn_carbamoyltranf_P-bd"/>
</dbReference>
<dbReference type="Pfam" id="PF00185">
    <property type="entry name" value="OTCace"/>
    <property type="match status" value="1"/>
</dbReference>
<proteinExistence type="inferred from homology"/>
<evidence type="ECO:0000259" key="7">
    <source>
        <dbReference type="Pfam" id="PF00185"/>
    </source>
</evidence>
<dbReference type="InterPro" id="IPR036901">
    <property type="entry name" value="Asp/Orn_carbamoylTrfase_sf"/>
</dbReference>
<evidence type="ECO:0000313" key="9">
    <source>
        <dbReference type="EMBL" id="OGM54790.1"/>
    </source>
</evidence>
<sequence>MLKKPKHFLSITDLSINEIWKILTLAKKLKSSPLSKYNKLLSNRTMVMIFEKPSLRTRLSFEIGMTQLGGHAIYLAPGDIKMGERESVADVAKVTSRMANIIMARVFEHSTIEELAANSSVPVINGLSNLEHPCQILADLMTIWEVKKKLEGLKIAYVGDCENNVTHSFALASKVLGFEFAAAGPRGYWMKSGILKKSGAIQGVYSEDTVRGANVVITDTWISMGDEKEKKERVTKLSSYQVNKKLMDIAKKDAIFMHCLPAYRGYEVTSEVIDGSQSVVFQEAENRLHSQKALILFLLDKLI</sequence>
<feature type="domain" description="Aspartate/ornithine carbamoyltransferase Asp/Orn-binding" evidence="7">
    <location>
        <begin position="151"/>
        <end position="297"/>
    </location>
</feature>
<comment type="caution">
    <text evidence="6">Lacks conserved residue(s) required for the propagation of feature annotation.</text>
</comment>
<evidence type="ECO:0000256" key="2">
    <source>
        <dbReference type="ARBA" id="ARBA00007805"/>
    </source>
</evidence>
<dbReference type="Gene3D" id="3.40.50.1370">
    <property type="entry name" value="Aspartate/ornithine carbamoyltransferase"/>
    <property type="match status" value="2"/>
</dbReference>
<feature type="binding site" evidence="6">
    <location>
        <position position="105"/>
    </location>
    <ligand>
        <name>carbamoyl phosphate</name>
        <dbReference type="ChEBI" id="CHEBI:58228"/>
    </ligand>
</feature>
<dbReference type="NCBIfam" id="TIGR00658">
    <property type="entry name" value="orni_carb_tr"/>
    <property type="match status" value="1"/>
</dbReference>
<dbReference type="GO" id="GO:0016597">
    <property type="term" value="F:amino acid binding"/>
    <property type="evidence" value="ECO:0007669"/>
    <property type="project" value="InterPro"/>
</dbReference>
<dbReference type="GO" id="GO:0019240">
    <property type="term" value="P:citrulline biosynthetic process"/>
    <property type="evidence" value="ECO:0007669"/>
    <property type="project" value="TreeGrafter"/>
</dbReference>
<feature type="binding site" evidence="6">
    <location>
        <begin position="259"/>
        <end position="260"/>
    </location>
    <ligand>
        <name>carbamoyl phosphate</name>
        <dbReference type="ChEBI" id="CHEBI:58228"/>
    </ligand>
</feature>
<keyword evidence="4 6" id="KW-0808">Transferase</keyword>
<dbReference type="EC" id="2.1.3.3" evidence="3 6"/>
<comment type="subcellular location">
    <subcellularLocation>
        <location evidence="6">Cytoplasm</location>
    </subcellularLocation>
</comment>
<feature type="binding site" evidence="6">
    <location>
        <position position="164"/>
    </location>
    <ligand>
        <name>L-ornithine</name>
        <dbReference type="ChEBI" id="CHEBI:46911"/>
    </ligand>
</feature>
<comment type="caution">
    <text evidence="9">The sequence shown here is derived from an EMBL/GenBank/DDBJ whole genome shotgun (WGS) entry which is preliminary data.</text>
</comment>
<dbReference type="InterPro" id="IPR002292">
    <property type="entry name" value="Orn/put_carbamltrans"/>
</dbReference>
<dbReference type="Pfam" id="PF02729">
    <property type="entry name" value="OTCace_N"/>
    <property type="match status" value="1"/>
</dbReference>
<dbReference type="InterPro" id="IPR006130">
    <property type="entry name" value="Asp/Orn_carbamoylTrfase"/>
</dbReference>
<gene>
    <name evidence="9" type="ORF">A3E44_01375</name>
</gene>
<dbReference type="EMBL" id="MGGW01000009">
    <property type="protein sequence ID" value="OGM54790.1"/>
    <property type="molecule type" value="Genomic_DNA"/>
</dbReference>
<comment type="catalytic activity">
    <reaction evidence="5 6">
        <text>carbamoyl phosphate + L-ornithine = L-citrulline + phosphate + H(+)</text>
        <dbReference type="Rhea" id="RHEA:19513"/>
        <dbReference type="ChEBI" id="CHEBI:15378"/>
        <dbReference type="ChEBI" id="CHEBI:43474"/>
        <dbReference type="ChEBI" id="CHEBI:46911"/>
        <dbReference type="ChEBI" id="CHEBI:57743"/>
        <dbReference type="ChEBI" id="CHEBI:58228"/>
        <dbReference type="EC" id="2.1.3.3"/>
    </reaction>
</comment>
<dbReference type="NCBIfam" id="NF001986">
    <property type="entry name" value="PRK00779.1"/>
    <property type="match status" value="1"/>
</dbReference>
<dbReference type="GO" id="GO:0042450">
    <property type="term" value="P:L-arginine biosynthetic process via ornithine"/>
    <property type="evidence" value="ECO:0007669"/>
    <property type="project" value="UniProtKB-UniRule"/>
</dbReference>
<dbReference type="PANTHER" id="PTHR45753:SF3">
    <property type="entry name" value="ORNITHINE TRANSCARBAMYLASE, MITOCHONDRIAL"/>
    <property type="match status" value="1"/>
</dbReference>
<reference evidence="9 10" key="1">
    <citation type="journal article" date="2016" name="Nat. Commun.">
        <title>Thousands of microbial genomes shed light on interconnected biogeochemical processes in an aquifer system.</title>
        <authorList>
            <person name="Anantharaman K."/>
            <person name="Brown C.T."/>
            <person name="Hug L.A."/>
            <person name="Sharon I."/>
            <person name="Castelle C.J."/>
            <person name="Probst A.J."/>
            <person name="Thomas B.C."/>
            <person name="Singh A."/>
            <person name="Wilkins M.J."/>
            <person name="Karaoz U."/>
            <person name="Brodie E.L."/>
            <person name="Williams K.H."/>
            <person name="Hubbard S.S."/>
            <person name="Banfield J.F."/>
        </authorList>
    </citation>
    <scope>NUCLEOTIDE SEQUENCE [LARGE SCALE GENOMIC DNA]</scope>
</reference>
<dbReference type="PRINTS" id="PR00100">
    <property type="entry name" value="AOTCASE"/>
</dbReference>
<feature type="binding site" evidence="6">
    <location>
        <position position="219"/>
    </location>
    <ligand>
        <name>L-ornithine</name>
        <dbReference type="ChEBI" id="CHEBI:46911"/>
    </ligand>
</feature>
<feature type="domain" description="Aspartate/ornithine carbamoyltransferase carbamoyl-P binding" evidence="8">
    <location>
        <begin position="6"/>
        <end position="145"/>
    </location>
</feature>
<dbReference type="InterPro" id="IPR024904">
    <property type="entry name" value="OTCase_ArgI"/>
</dbReference>
<dbReference type="FunFam" id="3.40.50.1370:FF:000008">
    <property type="entry name" value="Ornithine carbamoyltransferase"/>
    <property type="match status" value="1"/>
</dbReference>
<comment type="similarity">
    <text evidence="2 6">Belongs to the aspartate/ornithine carbamoyltransferase superfamily. OTCase family.</text>
</comment>
<feature type="binding site" evidence="6">
    <location>
        <begin position="132"/>
        <end position="135"/>
    </location>
    <ligand>
        <name>carbamoyl phosphate</name>
        <dbReference type="ChEBI" id="CHEBI:58228"/>
    </ligand>
</feature>
<feature type="binding site" evidence="6">
    <location>
        <position position="287"/>
    </location>
    <ligand>
        <name>carbamoyl phosphate</name>
        <dbReference type="ChEBI" id="CHEBI:58228"/>
    </ligand>
</feature>
<keyword evidence="6" id="KW-0963">Cytoplasm</keyword>
<evidence type="ECO:0000256" key="4">
    <source>
        <dbReference type="ARBA" id="ARBA00022679"/>
    </source>
</evidence>
<evidence type="ECO:0000256" key="3">
    <source>
        <dbReference type="ARBA" id="ARBA00013007"/>
    </source>
</evidence>
<dbReference type="GO" id="GO:0005737">
    <property type="term" value="C:cytoplasm"/>
    <property type="evidence" value="ECO:0007669"/>
    <property type="project" value="UniProtKB-SubCell"/>
</dbReference>
<organism evidence="9 10">
    <name type="scientific">Candidatus Woesebacteria bacterium RIFCSPHIGHO2_12_FULL_41_24</name>
    <dbReference type="NCBI Taxonomy" id="1802510"/>
    <lineage>
        <taxon>Bacteria</taxon>
        <taxon>Candidatus Woeseibacteriota</taxon>
    </lineage>
</organism>
<dbReference type="GO" id="GO:0004585">
    <property type="term" value="F:ornithine carbamoyltransferase activity"/>
    <property type="evidence" value="ECO:0007669"/>
    <property type="project" value="UniProtKB-UniRule"/>
</dbReference>
<dbReference type="InterPro" id="IPR006131">
    <property type="entry name" value="Asp_carbamoyltransf_Asp/Orn-bd"/>
</dbReference>
<dbReference type="Proteomes" id="UP000178603">
    <property type="component" value="Unassembled WGS sequence"/>
</dbReference>
<dbReference type="HAMAP" id="MF_01109">
    <property type="entry name" value="OTCase"/>
    <property type="match status" value="1"/>
</dbReference>
<dbReference type="PANTHER" id="PTHR45753">
    <property type="entry name" value="ORNITHINE CARBAMOYLTRANSFERASE, MITOCHONDRIAL"/>
    <property type="match status" value="1"/>
</dbReference>
<evidence type="ECO:0000256" key="6">
    <source>
        <dbReference type="HAMAP-Rule" id="MF_01109"/>
    </source>
</evidence>
<comment type="pathway">
    <text evidence="1">Amino-acid biosynthesis; L-arginine biosynthesis; L-arginine from L-ornithine and carbamoyl phosphate: step 1/3.</text>
</comment>
<evidence type="ECO:0000259" key="8">
    <source>
        <dbReference type="Pfam" id="PF02729"/>
    </source>
</evidence>
<protein>
    <recommendedName>
        <fullName evidence="3 6">Ornithine carbamoyltransferase</fullName>
        <shortName evidence="6">OTCase</shortName>
        <ecNumber evidence="3 6">2.1.3.3</ecNumber>
    </recommendedName>
</protein>
<accession>A0A1F8AT34</accession>